<dbReference type="Gene3D" id="3.40.720.10">
    <property type="entry name" value="Alkaline Phosphatase, subunit A"/>
    <property type="match status" value="1"/>
</dbReference>
<dbReference type="PANTHER" id="PTHR10974:SF1">
    <property type="entry name" value="FI08016P-RELATED"/>
    <property type="match status" value="1"/>
</dbReference>
<dbReference type="AlphaFoldDB" id="A0AAQ4E0S1"/>
<gene>
    <name evidence="1" type="ORF">V5799_015225</name>
</gene>
<protein>
    <submittedName>
        <fullName evidence="1">Uncharacterized protein</fullName>
    </submittedName>
</protein>
<dbReference type="PANTHER" id="PTHR10974">
    <property type="entry name" value="FI08016P-RELATED"/>
    <property type="match status" value="1"/>
</dbReference>
<feature type="non-terminal residue" evidence="1">
    <location>
        <position position="1"/>
    </location>
</feature>
<dbReference type="GO" id="GO:0005615">
    <property type="term" value="C:extracellular space"/>
    <property type="evidence" value="ECO:0007669"/>
    <property type="project" value="TreeGrafter"/>
</dbReference>
<evidence type="ECO:0000313" key="2">
    <source>
        <dbReference type="Proteomes" id="UP001321473"/>
    </source>
</evidence>
<accession>A0AAQ4E0S1</accession>
<dbReference type="EMBL" id="JARKHS020024183">
    <property type="protein sequence ID" value="KAK8768311.1"/>
    <property type="molecule type" value="Genomic_DNA"/>
</dbReference>
<organism evidence="1 2">
    <name type="scientific">Amblyomma americanum</name>
    <name type="common">Lone star tick</name>
    <dbReference type="NCBI Taxonomy" id="6943"/>
    <lineage>
        <taxon>Eukaryota</taxon>
        <taxon>Metazoa</taxon>
        <taxon>Ecdysozoa</taxon>
        <taxon>Arthropoda</taxon>
        <taxon>Chelicerata</taxon>
        <taxon>Arachnida</taxon>
        <taxon>Acari</taxon>
        <taxon>Parasitiformes</taxon>
        <taxon>Ixodida</taxon>
        <taxon>Ixodoidea</taxon>
        <taxon>Ixodidae</taxon>
        <taxon>Amblyomminae</taxon>
        <taxon>Amblyomma</taxon>
    </lineage>
</organism>
<reference evidence="1 2" key="1">
    <citation type="journal article" date="2023" name="Arcadia Sci">
        <title>De novo assembly of a long-read Amblyomma americanum tick genome.</title>
        <authorList>
            <person name="Chou S."/>
            <person name="Poskanzer K.E."/>
            <person name="Rollins M."/>
            <person name="Thuy-Boun P.S."/>
        </authorList>
    </citation>
    <scope>NUCLEOTIDE SEQUENCE [LARGE SCALE GENOMIC DNA]</scope>
    <source>
        <strain evidence="1">F_SG_1</strain>
        <tissue evidence="1">Salivary glands</tissue>
    </source>
</reference>
<dbReference type="Pfam" id="PF02995">
    <property type="entry name" value="DUF229"/>
    <property type="match status" value="1"/>
</dbReference>
<keyword evidence="2" id="KW-1185">Reference proteome</keyword>
<dbReference type="InterPro" id="IPR017850">
    <property type="entry name" value="Alkaline_phosphatase_core_sf"/>
</dbReference>
<proteinExistence type="predicted"/>
<sequence length="607" mass="69365">KRTRAAACTARTSPSRTTSAQGYEAAVSEHVRVRSSFSGSCWEVPFTTVNRQSSAAFQGQHGCPTILPEKLKHHGVMPRDVVCFYQEIYRNESLKIPDEHYTYGPREPLLFDRPLTKEFLFVECATRQSPKQRFHNQFLLNPFIKESVEERCRKAPGSTPHNLSVLFLHLDSVSYLNFERHLPDTAQFLRDKLGAFQLQGYNKVGDNSYPNQIPFLTGFKHSEATKAAPDGFFDNVTANIMWSQYGERGYRTLFMEEAPAYGLFTYFAHGFRHSPADYYLRHFVMATEGSPNWTEDSLRVPCLGPTMPCEELLDYLARFTVVMAERPFFAFSSFIDITHNNLNSAGYADEPFRRLLETLHVSGVLNHTVLVFLSDHGFRYGDLRATYIGRFEDRQPFAFLAFPPWFLKQNPEAARSLHINQNRLTTPFDVHATLVELLDYPDREQPNTKYGLSLLHEVPDTRNCVDASIPRQWCSCNIRGDIAVPRAIALSLANHLVRALNDMLRRATRKCAKFHLLQVLDVTALQETESDRAANVSHYWLSVALSPGRALFEVIMSVHGDTNATTLSREMSRLDRYGPVTKCVRDTWVEKYCHCRTLITELLASYV</sequence>
<evidence type="ECO:0000313" key="1">
    <source>
        <dbReference type="EMBL" id="KAK8768311.1"/>
    </source>
</evidence>
<dbReference type="CDD" id="cd16021">
    <property type="entry name" value="ALP_like"/>
    <property type="match status" value="1"/>
</dbReference>
<name>A0AAQ4E0S1_AMBAM</name>
<dbReference type="FunFam" id="3.40.720.10:FF:000017">
    <property type="entry name" value="Predicted protein"/>
    <property type="match status" value="1"/>
</dbReference>
<comment type="caution">
    <text evidence="1">The sequence shown here is derived from an EMBL/GenBank/DDBJ whole genome shotgun (WGS) entry which is preliminary data.</text>
</comment>
<dbReference type="SUPFAM" id="SSF53649">
    <property type="entry name" value="Alkaline phosphatase-like"/>
    <property type="match status" value="1"/>
</dbReference>
<dbReference type="Proteomes" id="UP001321473">
    <property type="component" value="Unassembled WGS sequence"/>
</dbReference>
<dbReference type="InterPro" id="IPR004245">
    <property type="entry name" value="DUF229"/>
</dbReference>